<accession>A0A4R6WRD9</accession>
<evidence type="ECO:0000256" key="3">
    <source>
        <dbReference type="ARBA" id="ARBA00012438"/>
    </source>
</evidence>
<dbReference type="GO" id="GO:0005524">
    <property type="term" value="F:ATP binding"/>
    <property type="evidence" value="ECO:0007669"/>
    <property type="project" value="UniProtKB-KW"/>
</dbReference>
<evidence type="ECO:0000259" key="14">
    <source>
        <dbReference type="PROSITE" id="PS50885"/>
    </source>
</evidence>
<dbReference type="PROSITE" id="PS50885">
    <property type="entry name" value="HAMP"/>
    <property type="match status" value="1"/>
</dbReference>
<dbReference type="GO" id="GO:0000155">
    <property type="term" value="F:phosphorelay sensor kinase activity"/>
    <property type="evidence" value="ECO:0007669"/>
    <property type="project" value="InterPro"/>
</dbReference>
<keyword evidence="6 12" id="KW-0812">Transmembrane</keyword>
<dbReference type="Pfam" id="PF08521">
    <property type="entry name" value="2CSK_N"/>
    <property type="match status" value="1"/>
</dbReference>
<dbReference type="InterPro" id="IPR013727">
    <property type="entry name" value="2CSK_N"/>
</dbReference>
<proteinExistence type="predicted"/>
<evidence type="ECO:0000256" key="8">
    <source>
        <dbReference type="ARBA" id="ARBA00022777"/>
    </source>
</evidence>
<feature type="domain" description="HAMP" evidence="14">
    <location>
        <begin position="181"/>
        <end position="233"/>
    </location>
</feature>
<dbReference type="SMART" id="SM00387">
    <property type="entry name" value="HATPase_c"/>
    <property type="match status" value="1"/>
</dbReference>
<sequence>MKPVAQSTRKVSIARRLMLTLGAAVLVLWLMAVGISTAIIADEINEVFDSALQETAQRLLALAENGLEGRETEARSLAIGRDHEDHEEYLIYHLRDRNGQVLLRSHDAPDEPYDIPLVEGFFHSDGRYSYTEASSDRSLYIQVLEQPGHRVEAIVESALGLVLPLGFLLPLAAIASYLIIRQSMRPIHRLRSEIASRGGHDLSVVPVENMPVELMPIVKDINRLLRRLDRTLKAERDFVANSAHELRTPVAAAIAQSQRLAAELGDSPQRVRVDQVIQALRRLAALAEKLLQLARAESGSAASDETVDLLPVIDLVRDEFERQPDKANRIVWRDPPTRLAAPIDIDAFAILLRNLIENAINHGAPGGRIELFVDVAGDLHVVNAGPVVPPAELQRLTDRFARGRQAGAGFGLGLAISAMILRQAGGDLFMRSPAEGRGDGFEAIIRLPAGQG</sequence>
<dbReference type="Gene3D" id="3.30.565.10">
    <property type="entry name" value="Histidine kinase-like ATPase, C-terminal domain"/>
    <property type="match status" value="1"/>
</dbReference>
<dbReference type="SMART" id="SM00388">
    <property type="entry name" value="HisKA"/>
    <property type="match status" value="1"/>
</dbReference>
<keyword evidence="9" id="KW-0067">ATP-binding</keyword>
<dbReference type="EMBL" id="SNYW01000006">
    <property type="protein sequence ID" value="TDQ84066.1"/>
    <property type="molecule type" value="Genomic_DNA"/>
</dbReference>
<dbReference type="CDD" id="cd00075">
    <property type="entry name" value="HATPase"/>
    <property type="match status" value="1"/>
</dbReference>
<dbReference type="InterPro" id="IPR005467">
    <property type="entry name" value="His_kinase_dom"/>
</dbReference>
<dbReference type="SUPFAM" id="SSF55874">
    <property type="entry name" value="ATPase domain of HSP90 chaperone/DNA topoisomerase II/histidine kinase"/>
    <property type="match status" value="1"/>
</dbReference>
<keyword evidence="8 15" id="KW-0418">Kinase</keyword>
<comment type="catalytic activity">
    <reaction evidence="1">
        <text>ATP + protein L-histidine = ADP + protein N-phospho-L-histidine.</text>
        <dbReference type="EC" id="2.7.13.3"/>
    </reaction>
</comment>
<dbReference type="SUPFAM" id="SSF47384">
    <property type="entry name" value="Homodimeric domain of signal transducing histidine kinase"/>
    <property type="match status" value="1"/>
</dbReference>
<keyword evidence="16" id="KW-1185">Reference proteome</keyword>
<dbReference type="InterPro" id="IPR050428">
    <property type="entry name" value="TCS_sensor_his_kinase"/>
</dbReference>
<dbReference type="PANTHER" id="PTHR45436">
    <property type="entry name" value="SENSOR HISTIDINE KINASE YKOH"/>
    <property type="match status" value="1"/>
</dbReference>
<evidence type="ECO:0000256" key="4">
    <source>
        <dbReference type="ARBA" id="ARBA00022553"/>
    </source>
</evidence>
<keyword evidence="5" id="KW-0808">Transferase</keyword>
<dbReference type="PANTHER" id="PTHR45436:SF14">
    <property type="entry name" value="SENSOR PROTEIN QSEC"/>
    <property type="match status" value="1"/>
</dbReference>
<dbReference type="Gene3D" id="1.10.287.130">
    <property type="match status" value="1"/>
</dbReference>
<dbReference type="GO" id="GO:0005886">
    <property type="term" value="C:plasma membrane"/>
    <property type="evidence" value="ECO:0007669"/>
    <property type="project" value="TreeGrafter"/>
</dbReference>
<evidence type="ECO:0000256" key="9">
    <source>
        <dbReference type="ARBA" id="ARBA00022840"/>
    </source>
</evidence>
<evidence type="ECO:0000256" key="5">
    <source>
        <dbReference type="ARBA" id="ARBA00022679"/>
    </source>
</evidence>
<evidence type="ECO:0000256" key="2">
    <source>
        <dbReference type="ARBA" id="ARBA00004141"/>
    </source>
</evidence>
<evidence type="ECO:0000256" key="7">
    <source>
        <dbReference type="ARBA" id="ARBA00022741"/>
    </source>
</evidence>
<feature type="domain" description="Histidine kinase" evidence="13">
    <location>
        <begin position="241"/>
        <end position="451"/>
    </location>
</feature>
<keyword evidence="10 12" id="KW-1133">Transmembrane helix</keyword>
<keyword evidence="12" id="KW-0472">Membrane</keyword>
<gene>
    <name evidence="15" type="ORF">A8950_0612</name>
</gene>
<evidence type="ECO:0000259" key="13">
    <source>
        <dbReference type="PROSITE" id="PS50109"/>
    </source>
</evidence>
<dbReference type="Proteomes" id="UP000295783">
    <property type="component" value="Unassembled WGS sequence"/>
</dbReference>
<keyword evidence="4" id="KW-0597">Phosphoprotein</keyword>
<keyword evidence="11" id="KW-0902">Two-component regulatory system</keyword>
<evidence type="ECO:0000256" key="1">
    <source>
        <dbReference type="ARBA" id="ARBA00000085"/>
    </source>
</evidence>
<dbReference type="InterPro" id="IPR003661">
    <property type="entry name" value="HisK_dim/P_dom"/>
</dbReference>
<keyword evidence="7" id="KW-0547">Nucleotide-binding</keyword>
<dbReference type="Pfam" id="PF02518">
    <property type="entry name" value="HATPase_c"/>
    <property type="match status" value="1"/>
</dbReference>
<dbReference type="InterPro" id="IPR003660">
    <property type="entry name" value="HAMP_dom"/>
</dbReference>
<dbReference type="PROSITE" id="PS50109">
    <property type="entry name" value="HIS_KIN"/>
    <property type="match status" value="1"/>
</dbReference>
<dbReference type="EC" id="2.7.13.3" evidence="3"/>
<dbReference type="Pfam" id="PF00512">
    <property type="entry name" value="HisKA"/>
    <property type="match status" value="1"/>
</dbReference>
<dbReference type="InterPro" id="IPR036097">
    <property type="entry name" value="HisK_dim/P_sf"/>
</dbReference>
<reference evidence="15 16" key="1">
    <citation type="submission" date="2019-03" db="EMBL/GenBank/DDBJ databases">
        <title>Genomic Encyclopedia of Type Strains, Phase III (KMG-III): the genomes of soil and plant-associated and newly described type strains.</title>
        <authorList>
            <person name="Whitman W."/>
        </authorList>
    </citation>
    <scope>NUCLEOTIDE SEQUENCE [LARGE SCALE GENOMIC DNA]</scope>
    <source>
        <strain evidence="15 16">CGMCC 1.7660</strain>
    </source>
</reference>
<evidence type="ECO:0000313" key="15">
    <source>
        <dbReference type="EMBL" id="TDQ84066.1"/>
    </source>
</evidence>
<name>A0A4R6WRD9_9PROT</name>
<evidence type="ECO:0000256" key="6">
    <source>
        <dbReference type="ARBA" id="ARBA00022692"/>
    </source>
</evidence>
<dbReference type="InterPro" id="IPR003594">
    <property type="entry name" value="HATPase_dom"/>
</dbReference>
<dbReference type="CDD" id="cd00082">
    <property type="entry name" value="HisKA"/>
    <property type="match status" value="1"/>
</dbReference>
<evidence type="ECO:0000313" key="16">
    <source>
        <dbReference type="Proteomes" id="UP000295783"/>
    </source>
</evidence>
<comment type="subcellular location">
    <subcellularLocation>
        <location evidence="2">Membrane</location>
        <topology evidence="2">Multi-pass membrane protein</topology>
    </subcellularLocation>
</comment>
<dbReference type="AlphaFoldDB" id="A0A4R6WRD9"/>
<organism evidence="15 16">
    <name type="scientific">Dongia mobilis</name>
    <dbReference type="NCBI Taxonomy" id="578943"/>
    <lineage>
        <taxon>Bacteria</taxon>
        <taxon>Pseudomonadati</taxon>
        <taxon>Pseudomonadota</taxon>
        <taxon>Alphaproteobacteria</taxon>
        <taxon>Rhodospirillales</taxon>
        <taxon>Dongiaceae</taxon>
        <taxon>Dongia</taxon>
    </lineage>
</organism>
<evidence type="ECO:0000256" key="12">
    <source>
        <dbReference type="SAM" id="Phobius"/>
    </source>
</evidence>
<evidence type="ECO:0000256" key="11">
    <source>
        <dbReference type="ARBA" id="ARBA00023012"/>
    </source>
</evidence>
<dbReference type="Gene3D" id="1.20.5.1040">
    <property type="entry name" value="Sensor protein qsec"/>
    <property type="match status" value="1"/>
</dbReference>
<comment type="caution">
    <text evidence="15">The sequence shown here is derived from an EMBL/GenBank/DDBJ whole genome shotgun (WGS) entry which is preliminary data.</text>
</comment>
<dbReference type="InterPro" id="IPR036890">
    <property type="entry name" value="HATPase_C_sf"/>
</dbReference>
<protein>
    <recommendedName>
        <fullName evidence="3">histidine kinase</fullName>
        <ecNumber evidence="3">2.7.13.3</ecNumber>
    </recommendedName>
</protein>
<feature type="transmembrane region" description="Helical" evidence="12">
    <location>
        <begin position="158"/>
        <end position="180"/>
    </location>
</feature>
<evidence type="ECO:0000256" key="10">
    <source>
        <dbReference type="ARBA" id="ARBA00022989"/>
    </source>
</evidence>